<keyword evidence="10 12" id="KW-0472">Membrane</keyword>
<organism evidence="16 17">
    <name type="scientific">Thalassolituus oleivorans MIL-1</name>
    <dbReference type="NCBI Taxonomy" id="1298593"/>
    <lineage>
        <taxon>Bacteria</taxon>
        <taxon>Pseudomonadati</taxon>
        <taxon>Pseudomonadota</taxon>
        <taxon>Gammaproteobacteria</taxon>
        <taxon>Oceanospirillales</taxon>
        <taxon>Oceanospirillaceae</taxon>
        <taxon>Thalassolituus</taxon>
    </lineage>
</organism>
<evidence type="ECO:0000256" key="13">
    <source>
        <dbReference type="PROSITE-ProRule" id="PRU10144"/>
    </source>
</evidence>
<name>M5DPG4_9GAMM</name>
<feature type="domain" description="TonB-dependent receptor-like beta-barrel" evidence="15">
    <location>
        <begin position="305"/>
        <end position="715"/>
    </location>
</feature>
<feature type="short sequence motif" description="TonB C-terminal box" evidence="13">
    <location>
        <begin position="728"/>
        <end position="745"/>
    </location>
</feature>
<dbReference type="InterPro" id="IPR036942">
    <property type="entry name" value="Beta-barrel_TonB_sf"/>
</dbReference>
<dbReference type="Pfam" id="PF00593">
    <property type="entry name" value="TonB_dep_Rec_b-barrel"/>
    <property type="match status" value="1"/>
</dbReference>
<keyword evidence="6 14" id="KW-0732">Signal</keyword>
<dbReference type="STRING" id="187493.CN03_13785"/>
<dbReference type="Gene3D" id="2.170.130.10">
    <property type="entry name" value="TonB-dependent receptor, plug domain"/>
    <property type="match status" value="1"/>
</dbReference>
<dbReference type="InterPro" id="IPR010917">
    <property type="entry name" value="TonB_rcpt_CS"/>
</dbReference>
<keyword evidence="2 12" id="KW-0813">Transport</keyword>
<evidence type="ECO:0000256" key="11">
    <source>
        <dbReference type="ARBA" id="ARBA00023237"/>
    </source>
</evidence>
<evidence type="ECO:0000256" key="2">
    <source>
        <dbReference type="ARBA" id="ARBA00022448"/>
    </source>
</evidence>
<evidence type="ECO:0000259" key="15">
    <source>
        <dbReference type="Pfam" id="PF00593"/>
    </source>
</evidence>
<evidence type="ECO:0000256" key="8">
    <source>
        <dbReference type="ARBA" id="ARBA00023065"/>
    </source>
</evidence>
<dbReference type="PATRIC" id="fig|1298593.3.peg.849"/>
<reference evidence="16 17" key="1">
    <citation type="journal article" date="2013" name="Genome Announc.">
        <title>Genome Sequence of Thalassolituus oleivorans MIL-1 (DSM 14913T).</title>
        <authorList>
            <person name="Golyshin P.N."/>
            <person name="Werner J."/>
            <person name="Chernikova T.N."/>
            <person name="Tran H."/>
            <person name="Ferrer M."/>
            <person name="Yakimov M.M."/>
            <person name="Teeling H."/>
            <person name="Golyshina O.V."/>
        </authorList>
    </citation>
    <scope>NUCLEOTIDE SEQUENCE [LARGE SCALE GENOMIC DNA]</scope>
    <source>
        <strain evidence="16 17">MIL-1</strain>
    </source>
</reference>
<comment type="similarity">
    <text evidence="12">Belongs to the TonB-dependent receptor family.</text>
</comment>
<dbReference type="eggNOG" id="COG4772">
    <property type="taxonomic scope" value="Bacteria"/>
</dbReference>
<dbReference type="PANTHER" id="PTHR32552:SF89">
    <property type="entry name" value="CATECHOLATE SIDEROPHORE RECEPTOR FIU"/>
    <property type="match status" value="1"/>
</dbReference>
<keyword evidence="7" id="KW-0408">Iron</keyword>
<dbReference type="GO" id="GO:0009279">
    <property type="term" value="C:cell outer membrane"/>
    <property type="evidence" value="ECO:0007669"/>
    <property type="project" value="UniProtKB-SubCell"/>
</dbReference>
<sequence length="745" mass="82258">MKIKAVFQLTALASAIFAASTFAAENVTEEIIAVGQPIAQANNVTDDSMKEQQSAITSVFASVDNLPGISISEGDTFGSDDWSTTVSMRGYSINLNEQQLGMTVDGIPNGGSNYGGGTKANRLLDGENMQGIEVYQGSGAISSASLDALGGVFNFVSNDPMREENVRVALTNGDYNARRYFVRADSGELMANTFGYVSMSDSYNNRWIGDGSNGNTRRQHIEAKVVSEQKNMNIMGRIVFDNAEEDNYNGVSIAQFEQNPEWDRLTWQWTGDPDIDQNYAEAWSTLRKNLMAYGSVEFFASEDLTITVKPYYHWMKGRGDWLPPYLVNTTGKNGGAYVDRYTYVDDSGNPVTDGSCVGSASAGCNPVSSYRHTHYDKERFGLLSDAELIINDANTFEGGIWIENNHRPESRDWHEVIDPRVYHHYDFEPYWVQYKNTFDTFTVMPYVQDTMTLGDLEVTLGVKKYFVDMEYTNEFTGNKVSTDSNSDVLPQAGFIYNLTPELELHGSYADNFAAFRDEMLTGSKESLQEVEPEKSTNIDLGLRYNTGTTQATVAIYQVDFANRITFIDGAAAEEIDYLNEASGAYLNVGGIESYGIETSVRQTLTNTWDVYASYTYNNSEYKKDVDTDGDGTLEVVGGNKVAASVKNLAVLSLNYSNERYHSSLSTKYTGSRYGDFANADQLDAYTVVDFSLGYAKKVDGGLFKRAAIDLVINNLLDESYLGGGIEGSYFIGAGRTASATLALDF</sequence>
<evidence type="ECO:0000256" key="6">
    <source>
        <dbReference type="ARBA" id="ARBA00022729"/>
    </source>
</evidence>
<dbReference type="EMBL" id="HF680312">
    <property type="protein sequence ID" value="CCU71316.1"/>
    <property type="molecule type" value="Genomic_DNA"/>
</dbReference>
<dbReference type="SUPFAM" id="SSF56935">
    <property type="entry name" value="Porins"/>
    <property type="match status" value="1"/>
</dbReference>
<keyword evidence="11 12" id="KW-0998">Cell outer membrane</keyword>
<evidence type="ECO:0000313" key="17">
    <source>
        <dbReference type="Proteomes" id="UP000011866"/>
    </source>
</evidence>
<dbReference type="AlphaFoldDB" id="M5DPG4"/>
<dbReference type="InterPro" id="IPR039426">
    <property type="entry name" value="TonB-dep_rcpt-like"/>
</dbReference>
<evidence type="ECO:0000256" key="12">
    <source>
        <dbReference type="PROSITE-ProRule" id="PRU01360"/>
    </source>
</evidence>
<dbReference type="InterPro" id="IPR037066">
    <property type="entry name" value="Plug_dom_sf"/>
</dbReference>
<dbReference type="Gene3D" id="2.40.170.20">
    <property type="entry name" value="TonB-dependent receptor, beta-barrel domain"/>
    <property type="match status" value="1"/>
</dbReference>
<keyword evidence="4" id="KW-0410">Iron transport</keyword>
<dbReference type="HOGENOM" id="CLU_017621_1_0_6"/>
<evidence type="ECO:0000256" key="4">
    <source>
        <dbReference type="ARBA" id="ARBA00022496"/>
    </source>
</evidence>
<dbReference type="GO" id="GO:0015344">
    <property type="term" value="F:siderophore uptake transmembrane transporter activity"/>
    <property type="evidence" value="ECO:0007669"/>
    <property type="project" value="TreeGrafter"/>
</dbReference>
<evidence type="ECO:0000256" key="3">
    <source>
        <dbReference type="ARBA" id="ARBA00022452"/>
    </source>
</evidence>
<dbReference type="GeneID" id="79175825"/>
<keyword evidence="5 12" id="KW-0812">Transmembrane</keyword>
<gene>
    <name evidence="16" type="ORF">TOL_0880</name>
</gene>
<comment type="subcellular location">
    <subcellularLocation>
        <location evidence="1 12">Cell outer membrane</location>
        <topology evidence="1 12">Multi-pass membrane protein</topology>
    </subcellularLocation>
</comment>
<dbReference type="InterPro" id="IPR000531">
    <property type="entry name" value="Beta-barrel_TonB"/>
</dbReference>
<protein>
    <submittedName>
        <fullName evidence="16">Iron complex outermembrane recepter protein</fullName>
    </submittedName>
</protein>
<dbReference type="PROSITE" id="PS52016">
    <property type="entry name" value="TONB_DEPENDENT_REC_3"/>
    <property type="match status" value="1"/>
</dbReference>
<evidence type="ECO:0000256" key="10">
    <source>
        <dbReference type="ARBA" id="ARBA00023136"/>
    </source>
</evidence>
<feature type="chain" id="PRO_5004065429" evidence="14">
    <location>
        <begin position="24"/>
        <end position="745"/>
    </location>
</feature>
<evidence type="ECO:0000256" key="1">
    <source>
        <dbReference type="ARBA" id="ARBA00004571"/>
    </source>
</evidence>
<keyword evidence="17" id="KW-1185">Reference proteome</keyword>
<proteinExistence type="inferred from homology"/>
<evidence type="ECO:0000256" key="5">
    <source>
        <dbReference type="ARBA" id="ARBA00022692"/>
    </source>
</evidence>
<dbReference type="RefSeq" id="WP_015486053.1">
    <property type="nucleotide sequence ID" value="NC_020888.1"/>
</dbReference>
<evidence type="ECO:0000256" key="7">
    <source>
        <dbReference type="ARBA" id="ARBA00023004"/>
    </source>
</evidence>
<feature type="signal peptide" evidence="14">
    <location>
        <begin position="1"/>
        <end position="23"/>
    </location>
</feature>
<evidence type="ECO:0000256" key="9">
    <source>
        <dbReference type="ARBA" id="ARBA00023077"/>
    </source>
</evidence>
<keyword evidence="8" id="KW-0406">Ion transport</keyword>
<accession>M5DPG4</accession>
<dbReference type="PANTHER" id="PTHR32552">
    <property type="entry name" value="FERRICHROME IRON RECEPTOR-RELATED"/>
    <property type="match status" value="1"/>
</dbReference>
<evidence type="ECO:0000313" key="16">
    <source>
        <dbReference type="EMBL" id="CCU71316.1"/>
    </source>
</evidence>
<keyword evidence="9" id="KW-0798">TonB box</keyword>
<evidence type="ECO:0000256" key="14">
    <source>
        <dbReference type="SAM" id="SignalP"/>
    </source>
</evidence>
<dbReference type="PROSITE" id="PS01156">
    <property type="entry name" value="TONB_DEPENDENT_REC_2"/>
    <property type="match status" value="1"/>
</dbReference>
<dbReference type="Proteomes" id="UP000011866">
    <property type="component" value="Chromosome"/>
</dbReference>
<keyword evidence="3 12" id="KW-1134">Transmembrane beta strand</keyword>
<dbReference type="KEGG" id="tol:TOL_0880"/>